<proteinExistence type="inferred from homology"/>
<dbReference type="AlphaFoldDB" id="A0A1D6LXR0"/>
<dbReference type="InParanoid" id="A0A1D6LXR0"/>
<dbReference type="PANTHER" id="PTHR19321">
    <property type="entry name" value="PROTEIN REGULATOR OF CYTOKINESIS 1 PRC1-RELATED"/>
    <property type="match status" value="1"/>
</dbReference>
<feature type="coiled-coil region" evidence="3">
    <location>
        <begin position="178"/>
        <end position="205"/>
    </location>
</feature>
<feature type="region of interest" description="Disordered" evidence="4">
    <location>
        <begin position="531"/>
        <end position="631"/>
    </location>
</feature>
<evidence type="ECO:0000256" key="1">
    <source>
        <dbReference type="ARBA" id="ARBA00006187"/>
    </source>
</evidence>
<dbReference type="PANTHER" id="PTHR19321:SF17">
    <property type="entry name" value="OS06G0308300 PROTEIN"/>
    <property type="match status" value="1"/>
</dbReference>
<evidence type="ECO:0000313" key="5">
    <source>
        <dbReference type="EMBL" id="AQK83947.1"/>
    </source>
</evidence>
<dbReference type="GO" id="GO:0008017">
    <property type="term" value="F:microtubule binding"/>
    <property type="evidence" value="ECO:0007669"/>
    <property type="project" value="InterPro"/>
</dbReference>
<evidence type="ECO:0000256" key="3">
    <source>
        <dbReference type="SAM" id="Coils"/>
    </source>
</evidence>
<dbReference type="EMBL" id="CM000782">
    <property type="protein sequence ID" value="AQK83947.1"/>
    <property type="molecule type" value="Genomic_DNA"/>
</dbReference>
<name>A0A1D6LXR0_MAIZE</name>
<dbReference type="SMR" id="A0A1D6LXR0"/>
<keyword evidence="3" id="KW-0175">Coiled coil</keyword>
<feature type="compositionally biased region" description="Low complexity" evidence="4">
    <location>
        <begin position="551"/>
        <end position="568"/>
    </location>
</feature>
<feature type="compositionally biased region" description="Gly residues" evidence="4">
    <location>
        <begin position="581"/>
        <end position="590"/>
    </location>
</feature>
<dbReference type="ExpressionAtlas" id="A0A1D6LXR0">
    <property type="expression patterns" value="baseline and differential"/>
</dbReference>
<accession>A0A1D6LXR0</accession>
<dbReference type="GO" id="GO:0000226">
    <property type="term" value="P:microtubule cytoskeleton organization"/>
    <property type="evidence" value="ECO:0007669"/>
    <property type="project" value="InterPro"/>
</dbReference>
<dbReference type="FunCoup" id="A0A1D6LXR0">
    <property type="interactions" value="1002"/>
</dbReference>
<dbReference type="InterPro" id="IPR007145">
    <property type="entry name" value="MAP65_Ase1_PRC1"/>
</dbReference>
<dbReference type="STRING" id="4577.A0A1D6LXR0"/>
<gene>
    <name evidence="5" type="ORF">ZEAMMB73_Zm00001d037413</name>
</gene>
<evidence type="ECO:0000256" key="2">
    <source>
        <dbReference type="ARBA" id="ARBA00022701"/>
    </source>
</evidence>
<organism evidence="5">
    <name type="scientific">Zea mays</name>
    <name type="common">Maize</name>
    <dbReference type="NCBI Taxonomy" id="4577"/>
    <lineage>
        <taxon>Eukaryota</taxon>
        <taxon>Viridiplantae</taxon>
        <taxon>Streptophyta</taxon>
        <taxon>Embryophyta</taxon>
        <taxon>Tracheophyta</taxon>
        <taxon>Spermatophyta</taxon>
        <taxon>Magnoliopsida</taxon>
        <taxon>Liliopsida</taxon>
        <taxon>Poales</taxon>
        <taxon>Poaceae</taxon>
        <taxon>PACMAD clade</taxon>
        <taxon>Panicoideae</taxon>
        <taxon>Andropogonodae</taxon>
        <taxon>Andropogoneae</taxon>
        <taxon>Tripsacinae</taxon>
        <taxon>Zea</taxon>
    </lineage>
</organism>
<dbReference type="GO" id="GO:0005874">
    <property type="term" value="C:microtubule"/>
    <property type="evidence" value="ECO:0007669"/>
    <property type="project" value="UniProtKB-KW"/>
</dbReference>
<feature type="compositionally biased region" description="Low complexity" evidence="4">
    <location>
        <begin position="603"/>
        <end position="619"/>
    </location>
</feature>
<comment type="similarity">
    <text evidence="1">Belongs to the MAP65/ASE1 family.</text>
</comment>
<sequence length="631" mass="70501">MAGDITCGSLLQKLQFIWDEVGESEEDRDKVLYQLDQECLDVYKRKVDQATNSRDLLIQALDDSKIELARLLSALGEKAIARTKSYEVLLQVFRFESICFVAGHTIENIQSVQPEKTTGTIKQQLAAIAPTLEQLTKQKNERKREFVNVQSQIDQICGEIAGTIEVGEQMTTPQVNEDDLTLERLEDFRSQLKDLEKEKSNRLEKVLDYVGIVHDLCTVLGMDFLSTVIEVHPSLDDSIGDNCKSISNDTLSKLDNTVATLNEDKKLRLSKLQELAGQLYDLWDLMDAPKEERRMFDHVTCNRSASVDEVTAPGSLALDLIEQAEVEVQRLDQLKYSKMKEIAFKKQTELEDIYAGAHIVIDTAAAHEKILALIEAGNIEPSELIADMDTQIAKAKEEALSRKDILDKVERWMSACEEESWLEDYNRDDNRYNSSRGAHLNLKRAEKARILVNKIPGMLYVPLIADVMSSFILALVETLVSKTTAWEENRGLSFMYDGVPLLAMLDEYAMLRQEREEEKKRMREQKRYIEQQLNTDHEGPFGSRVSPNRPASSKKAVGVKVNGSVSNGTPPNRRLSISGQQNGGGHGVRSGGKDSKKDTAKTASPGNNAVAAAPVDAVSQISVTDPVPSTP</sequence>
<feature type="compositionally biased region" description="Basic and acidic residues" evidence="4">
    <location>
        <begin position="591"/>
        <end position="600"/>
    </location>
</feature>
<dbReference type="Gene3D" id="1.20.58.1520">
    <property type="match status" value="1"/>
</dbReference>
<evidence type="ECO:0000256" key="4">
    <source>
        <dbReference type="SAM" id="MobiDB-lite"/>
    </source>
</evidence>
<reference evidence="5" key="1">
    <citation type="submission" date="2015-12" db="EMBL/GenBank/DDBJ databases">
        <title>Update maize B73 reference genome by single molecule sequencing technologies.</title>
        <authorList>
            <consortium name="Maize Genome Sequencing Project"/>
            <person name="Ware D."/>
        </authorList>
    </citation>
    <scope>NUCLEOTIDE SEQUENCE</scope>
    <source>
        <tissue evidence="5">Seedling</tissue>
    </source>
</reference>
<dbReference type="Pfam" id="PF03999">
    <property type="entry name" value="MAP65_ASE1"/>
    <property type="match status" value="2"/>
</dbReference>
<dbReference type="IntAct" id="A0A1D6LXR0">
    <property type="interactions" value="4"/>
</dbReference>
<protein>
    <submittedName>
        <fullName evidence="5">65-kDa microtubule-associated protein 1</fullName>
    </submittedName>
</protein>
<keyword evidence="2" id="KW-0493">Microtubule</keyword>